<dbReference type="InterPro" id="IPR012340">
    <property type="entry name" value="NA-bd_OB-fold"/>
</dbReference>
<dbReference type="PANTHER" id="PTHR34075:SF4">
    <property type="entry name" value="DUF35 DOMAIN-CONTAINING PROTEIN"/>
    <property type="match status" value="1"/>
</dbReference>
<comment type="caution">
    <text evidence="3">The sequence shown here is derived from an EMBL/GenBank/DDBJ whole genome shotgun (WGS) entry which is preliminary data.</text>
</comment>
<dbReference type="Pfam" id="PF01796">
    <property type="entry name" value="OB_ChsH2_C"/>
    <property type="match status" value="1"/>
</dbReference>
<accession>A0A419ET24</accession>
<dbReference type="InterPro" id="IPR052513">
    <property type="entry name" value="Thioester_dehydratase-like"/>
</dbReference>
<organism evidence="3 4">
    <name type="scientific">Candidatus Abyssobacteria bacterium SURF_17</name>
    <dbReference type="NCBI Taxonomy" id="2093361"/>
    <lineage>
        <taxon>Bacteria</taxon>
        <taxon>Pseudomonadati</taxon>
        <taxon>Candidatus Hydrogenedentota</taxon>
        <taxon>Candidatus Abyssobacteria</taxon>
    </lineage>
</organism>
<dbReference type="Gene3D" id="2.40.50.140">
    <property type="entry name" value="Nucleic acid-binding proteins"/>
    <property type="match status" value="1"/>
</dbReference>
<evidence type="ECO:0000259" key="2">
    <source>
        <dbReference type="Pfam" id="PF12172"/>
    </source>
</evidence>
<sequence length="153" mass="16948">MAKAKGGVEEMVLKGKIKVPYTWYVGECASRFYVELRDNKRIFGTKCAKCNKVIVPPRSSCGKCFVPITEWVEVKDTGVVQTYTVVHYAVPGIQPLKPPYAYGIIKLDGADTGFVHVIVGADLTALKAGTRVKAVFKEERQGNMLDIQYFTPV</sequence>
<dbReference type="Pfam" id="PF12172">
    <property type="entry name" value="zf-ChsH2"/>
    <property type="match status" value="1"/>
</dbReference>
<evidence type="ECO:0000313" key="3">
    <source>
        <dbReference type="EMBL" id="RJP66971.1"/>
    </source>
</evidence>
<dbReference type="Proteomes" id="UP000285961">
    <property type="component" value="Unassembled WGS sequence"/>
</dbReference>
<gene>
    <name evidence="3" type="ORF">C4532_15240</name>
</gene>
<dbReference type="InterPro" id="IPR022002">
    <property type="entry name" value="ChsH2_Znr"/>
</dbReference>
<name>A0A419ET24_9BACT</name>
<dbReference type="Gene3D" id="6.10.30.10">
    <property type="match status" value="1"/>
</dbReference>
<proteinExistence type="predicted"/>
<reference evidence="3 4" key="1">
    <citation type="journal article" date="2017" name="ISME J.">
        <title>Energy and carbon metabolisms in a deep terrestrial subsurface fluid microbial community.</title>
        <authorList>
            <person name="Momper L."/>
            <person name="Jungbluth S.P."/>
            <person name="Lee M.D."/>
            <person name="Amend J.P."/>
        </authorList>
    </citation>
    <scope>NUCLEOTIDE SEQUENCE [LARGE SCALE GENOMIC DNA]</scope>
    <source>
        <strain evidence="3">SURF_17</strain>
    </source>
</reference>
<evidence type="ECO:0000259" key="1">
    <source>
        <dbReference type="Pfam" id="PF01796"/>
    </source>
</evidence>
<evidence type="ECO:0000313" key="4">
    <source>
        <dbReference type="Proteomes" id="UP000285961"/>
    </source>
</evidence>
<dbReference type="InterPro" id="IPR002878">
    <property type="entry name" value="ChsH2_C"/>
</dbReference>
<dbReference type="AlphaFoldDB" id="A0A419ET24"/>
<dbReference type="EMBL" id="QZKI01000110">
    <property type="protein sequence ID" value="RJP66971.1"/>
    <property type="molecule type" value="Genomic_DNA"/>
</dbReference>
<dbReference type="SUPFAM" id="SSF50249">
    <property type="entry name" value="Nucleic acid-binding proteins"/>
    <property type="match status" value="1"/>
</dbReference>
<feature type="domain" description="ChsH2 rubredoxin-like zinc ribbon" evidence="2">
    <location>
        <begin position="41"/>
        <end position="67"/>
    </location>
</feature>
<protein>
    <submittedName>
        <fullName evidence="3">Zn-ribbon domain-containing OB-fold protein</fullName>
    </submittedName>
</protein>
<feature type="domain" description="ChsH2 C-terminal OB-fold" evidence="1">
    <location>
        <begin position="71"/>
        <end position="137"/>
    </location>
</feature>
<dbReference type="PANTHER" id="PTHR34075">
    <property type="entry name" value="BLR3430 PROTEIN"/>
    <property type="match status" value="1"/>
</dbReference>